<name>A0ACC1S767_9APHY</name>
<keyword evidence="2" id="KW-1185">Reference proteome</keyword>
<sequence length="471" mass="53233">MAASTSYDFEQYKWKRSSEDPSYFWRPVGGSELIEDIWHRYMDGEQKLFLGVALELGVPASADAFLDLARQAWIATRRTIPTIASRTEYSATGRPLLTYHVPKNDEECVAWAKRTVNIDTSSDNLDDLRVEIGKRPIPSKDGDQIFIYILPFSDAIYGVVLFSSHYLVDPSLIAEEATAWGPEADKLLPFLSEVLADSEPREGPAYERTMKSVMDDLAYTIPRLRGFKPRKLGPGITRRLGHKFSAEDTKALLKAARSEQLTLNHVAHAAMFLMCADDNPPDADTPKDAVIMNYGLVNARHRLRAPYNEKDAYPGYCLGASPIWVDVSLIAENAHRSKKEQLFLVANHLKKQYQKQKEYPSLLSINPEQMDLVVGEMVSGPPPADWIGPWYSGDGRGEDLLRPEHVVGEKQVITITDFFQSLNKTQPGPFFRSYSWRGQLELSVDFNEAAMPRDDVHGFNERWAEYLSLLI</sequence>
<accession>A0ACC1S767</accession>
<organism evidence="1 2">
    <name type="scientific">Phlebia brevispora</name>
    <dbReference type="NCBI Taxonomy" id="194682"/>
    <lineage>
        <taxon>Eukaryota</taxon>
        <taxon>Fungi</taxon>
        <taxon>Dikarya</taxon>
        <taxon>Basidiomycota</taxon>
        <taxon>Agaricomycotina</taxon>
        <taxon>Agaricomycetes</taxon>
        <taxon>Polyporales</taxon>
        <taxon>Meruliaceae</taxon>
        <taxon>Phlebia</taxon>
    </lineage>
</organism>
<evidence type="ECO:0000313" key="2">
    <source>
        <dbReference type="Proteomes" id="UP001148662"/>
    </source>
</evidence>
<reference evidence="1" key="1">
    <citation type="submission" date="2022-07" db="EMBL/GenBank/DDBJ databases">
        <title>Genome Sequence of Phlebia brevispora.</title>
        <authorList>
            <person name="Buettner E."/>
        </authorList>
    </citation>
    <scope>NUCLEOTIDE SEQUENCE</scope>
    <source>
        <strain evidence="1">MPL23</strain>
    </source>
</reference>
<proteinExistence type="predicted"/>
<protein>
    <submittedName>
        <fullName evidence="1">Uncharacterized protein</fullName>
    </submittedName>
</protein>
<dbReference type="Proteomes" id="UP001148662">
    <property type="component" value="Unassembled WGS sequence"/>
</dbReference>
<dbReference type="EMBL" id="JANHOG010001667">
    <property type="protein sequence ID" value="KAJ3533454.1"/>
    <property type="molecule type" value="Genomic_DNA"/>
</dbReference>
<comment type="caution">
    <text evidence="1">The sequence shown here is derived from an EMBL/GenBank/DDBJ whole genome shotgun (WGS) entry which is preliminary data.</text>
</comment>
<evidence type="ECO:0000313" key="1">
    <source>
        <dbReference type="EMBL" id="KAJ3533454.1"/>
    </source>
</evidence>
<gene>
    <name evidence="1" type="ORF">NM688_g7280</name>
</gene>